<dbReference type="EMBL" id="JAYWIO010000006">
    <property type="protein sequence ID" value="KAK7256564.1"/>
    <property type="molecule type" value="Genomic_DNA"/>
</dbReference>
<evidence type="ECO:0000313" key="6">
    <source>
        <dbReference type="Proteomes" id="UP001372338"/>
    </source>
</evidence>
<reference evidence="5 6" key="1">
    <citation type="submission" date="2024-01" db="EMBL/GenBank/DDBJ databases">
        <title>The genomes of 5 underutilized Papilionoideae crops provide insights into root nodulation and disease resistanc.</title>
        <authorList>
            <person name="Yuan L."/>
        </authorList>
    </citation>
    <scope>NUCLEOTIDE SEQUENCE [LARGE SCALE GENOMIC DNA]</scope>
    <source>
        <strain evidence="5">ZHUSHIDOU_FW_LH</strain>
        <tissue evidence="5">Leaf</tissue>
    </source>
</reference>
<feature type="domain" description="Non-haem dioxygenase N-terminal" evidence="4">
    <location>
        <begin position="10"/>
        <end position="92"/>
    </location>
</feature>
<dbReference type="InterPro" id="IPR050231">
    <property type="entry name" value="Iron_ascorbate_oxido_reductase"/>
</dbReference>
<sequence length="261" mass="29726">MEMSNEGEMIPCLDFRSGGLGIEEGGEGWREMSEKVREACENHGCFLFMCNEVPRGLCEQMFMGMKQLFDLPEETKHKHISSKPYRSYNAKGPITPFFESFGVDDAPLPTMAEAFTNLMWPKGNSNLCETLKSMSSKMLELSFLFMKMIVVGLQVQDKTGKWIDTKIPQEGFVAIVGDVLKAWSNGRVHAATHRVVMNAEKERYSFGLFASPKDEMEIKVPCELVEDNKHPLRYQPFNYGEYIHYFVSTLKRDAQEVFAGV</sequence>
<gene>
    <name evidence="5" type="ORF">RIF29_30018</name>
</gene>
<dbReference type="SUPFAM" id="SSF51197">
    <property type="entry name" value="Clavaminate synthase-like"/>
    <property type="match status" value="1"/>
</dbReference>
<comment type="caution">
    <text evidence="5">The sequence shown here is derived from an EMBL/GenBank/DDBJ whole genome shotgun (WGS) entry which is preliminary data.</text>
</comment>
<evidence type="ECO:0000259" key="3">
    <source>
        <dbReference type="Pfam" id="PF03171"/>
    </source>
</evidence>
<evidence type="ECO:0000259" key="4">
    <source>
        <dbReference type="Pfam" id="PF14226"/>
    </source>
</evidence>
<dbReference type="PANTHER" id="PTHR47990">
    <property type="entry name" value="2-OXOGLUTARATE (2OG) AND FE(II)-DEPENDENT OXYGENASE SUPERFAMILY PROTEIN-RELATED"/>
    <property type="match status" value="1"/>
</dbReference>
<protein>
    <submittedName>
        <fullName evidence="5">Uncharacterized protein</fullName>
    </submittedName>
</protein>
<dbReference type="Pfam" id="PF03171">
    <property type="entry name" value="2OG-FeII_Oxy"/>
    <property type="match status" value="1"/>
</dbReference>
<evidence type="ECO:0000256" key="2">
    <source>
        <dbReference type="ARBA" id="ARBA00023004"/>
    </source>
</evidence>
<keyword evidence="1" id="KW-0479">Metal-binding</keyword>
<keyword evidence="2" id="KW-0408">Iron</keyword>
<organism evidence="5 6">
    <name type="scientific">Crotalaria pallida</name>
    <name type="common">Smooth rattlebox</name>
    <name type="synonym">Crotalaria striata</name>
    <dbReference type="NCBI Taxonomy" id="3830"/>
    <lineage>
        <taxon>Eukaryota</taxon>
        <taxon>Viridiplantae</taxon>
        <taxon>Streptophyta</taxon>
        <taxon>Embryophyta</taxon>
        <taxon>Tracheophyta</taxon>
        <taxon>Spermatophyta</taxon>
        <taxon>Magnoliopsida</taxon>
        <taxon>eudicotyledons</taxon>
        <taxon>Gunneridae</taxon>
        <taxon>Pentapetalae</taxon>
        <taxon>rosids</taxon>
        <taxon>fabids</taxon>
        <taxon>Fabales</taxon>
        <taxon>Fabaceae</taxon>
        <taxon>Papilionoideae</taxon>
        <taxon>50 kb inversion clade</taxon>
        <taxon>genistoids sensu lato</taxon>
        <taxon>core genistoids</taxon>
        <taxon>Crotalarieae</taxon>
        <taxon>Crotalaria</taxon>
    </lineage>
</organism>
<dbReference type="Gene3D" id="2.60.120.330">
    <property type="entry name" value="B-lactam Antibiotic, Isopenicillin N Synthase, Chain"/>
    <property type="match status" value="2"/>
</dbReference>
<feature type="domain" description="Isopenicillin N synthase-like Fe(2+) 2OG dioxygenase" evidence="3">
    <location>
        <begin position="143"/>
        <end position="211"/>
    </location>
</feature>
<dbReference type="InterPro" id="IPR026992">
    <property type="entry name" value="DIOX_N"/>
</dbReference>
<dbReference type="AlphaFoldDB" id="A0AAN9EGF4"/>
<dbReference type="GO" id="GO:0046872">
    <property type="term" value="F:metal ion binding"/>
    <property type="evidence" value="ECO:0007669"/>
    <property type="project" value="UniProtKB-KW"/>
</dbReference>
<accession>A0AAN9EGF4</accession>
<dbReference type="InterPro" id="IPR044861">
    <property type="entry name" value="IPNS-like_FE2OG_OXY"/>
</dbReference>
<dbReference type="InterPro" id="IPR027443">
    <property type="entry name" value="IPNS-like_sf"/>
</dbReference>
<proteinExistence type="predicted"/>
<evidence type="ECO:0000313" key="5">
    <source>
        <dbReference type="EMBL" id="KAK7256564.1"/>
    </source>
</evidence>
<keyword evidence="6" id="KW-1185">Reference proteome</keyword>
<name>A0AAN9EGF4_CROPI</name>
<dbReference type="Proteomes" id="UP001372338">
    <property type="component" value="Unassembled WGS sequence"/>
</dbReference>
<evidence type="ECO:0000256" key="1">
    <source>
        <dbReference type="ARBA" id="ARBA00022723"/>
    </source>
</evidence>
<dbReference type="Pfam" id="PF14226">
    <property type="entry name" value="DIOX_N"/>
    <property type="match status" value="1"/>
</dbReference>